<protein>
    <submittedName>
        <fullName evidence="1">Uncharacterized protein</fullName>
    </submittedName>
</protein>
<dbReference type="AlphaFoldDB" id="A0A7N2R197"/>
<reference evidence="1" key="2">
    <citation type="submission" date="2021-01" db="UniProtKB">
        <authorList>
            <consortium name="EnsemblPlants"/>
        </authorList>
    </citation>
    <scope>IDENTIFICATION</scope>
</reference>
<dbReference type="Gramene" id="QL03p032504:mrna">
    <property type="protein sequence ID" value="QL03p032504:mrna"/>
    <property type="gene ID" value="QL03p032504"/>
</dbReference>
<dbReference type="InParanoid" id="A0A7N2R197"/>
<evidence type="ECO:0000313" key="2">
    <source>
        <dbReference type="Proteomes" id="UP000594261"/>
    </source>
</evidence>
<organism evidence="1 2">
    <name type="scientific">Quercus lobata</name>
    <name type="common">Valley oak</name>
    <dbReference type="NCBI Taxonomy" id="97700"/>
    <lineage>
        <taxon>Eukaryota</taxon>
        <taxon>Viridiplantae</taxon>
        <taxon>Streptophyta</taxon>
        <taxon>Embryophyta</taxon>
        <taxon>Tracheophyta</taxon>
        <taxon>Spermatophyta</taxon>
        <taxon>Magnoliopsida</taxon>
        <taxon>eudicotyledons</taxon>
        <taxon>Gunneridae</taxon>
        <taxon>Pentapetalae</taxon>
        <taxon>rosids</taxon>
        <taxon>fabids</taxon>
        <taxon>Fagales</taxon>
        <taxon>Fagaceae</taxon>
        <taxon>Quercus</taxon>
    </lineage>
</organism>
<keyword evidence="2" id="KW-1185">Reference proteome</keyword>
<dbReference type="Proteomes" id="UP000594261">
    <property type="component" value="Chromosome 3"/>
</dbReference>
<name>A0A7N2R197_QUELO</name>
<sequence length="153" mass="17252">MLCGIVKISAWLALQNPRAAELFITICWFLWTRRNKSRVKEAVMPLDKLSDLVQQYLQEFQQLRGKSVIKRPPKQIIWKPPDPSTLKTNFDSPIVEDLEAAARRAVTFLQELGLGSSIFEGDFETSILAIKLVFPSPLVGHLIKNIMSSASSL</sequence>
<evidence type="ECO:0000313" key="1">
    <source>
        <dbReference type="EnsemblPlants" id="QL03p032504:mrna"/>
    </source>
</evidence>
<accession>A0A7N2R197</accession>
<dbReference type="EMBL" id="LRBV02000003">
    <property type="status" value="NOT_ANNOTATED_CDS"/>
    <property type="molecule type" value="Genomic_DNA"/>
</dbReference>
<reference evidence="1 2" key="1">
    <citation type="journal article" date="2016" name="G3 (Bethesda)">
        <title>First Draft Assembly and Annotation of the Genome of a California Endemic Oak Quercus lobata Nee (Fagaceae).</title>
        <authorList>
            <person name="Sork V.L."/>
            <person name="Fitz-Gibbon S.T."/>
            <person name="Puiu D."/>
            <person name="Crepeau M."/>
            <person name="Gugger P.F."/>
            <person name="Sherman R."/>
            <person name="Stevens K."/>
            <person name="Langley C.H."/>
            <person name="Pellegrini M."/>
            <person name="Salzberg S.L."/>
        </authorList>
    </citation>
    <scope>NUCLEOTIDE SEQUENCE [LARGE SCALE GENOMIC DNA]</scope>
    <source>
        <strain evidence="1 2">cv. SW786</strain>
    </source>
</reference>
<proteinExistence type="predicted"/>
<dbReference type="EnsemblPlants" id="QL03p032504:mrna">
    <property type="protein sequence ID" value="QL03p032504:mrna"/>
    <property type="gene ID" value="QL03p032504"/>
</dbReference>